<evidence type="ECO:0000256" key="3">
    <source>
        <dbReference type="SAM" id="MobiDB-lite"/>
    </source>
</evidence>
<dbReference type="Gene3D" id="2.40.50.40">
    <property type="match status" value="1"/>
</dbReference>
<feature type="domain" description="Chromo" evidence="4">
    <location>
        <begin position="22"/>
        <end position="82"/>
    </location>
</feature>
<keyword evidence="2" id="KW-0539">Nucleus</keyword>
<reference evidence="5 6" key="1">
    <citation type="submission" date="2020-11" db="EMBL/GenBank/DDBJ databases">
        <title>Kefir isolates.</title>
        <authorList>
            <person name="Marcisauskas S."/>
            <person name="Kim Y."/>
            <person name="Blasche S."/>
        </authorList>
    </citation>
    <scope>NUCLEOTIDE SEQUENCE [LARGE SCALE GENOMIC DNA]</scope>
    <source>
        <strain evidence="5 6">KR</strain>
    </source>
</reference>
<dbReference type="InterPro" id="IPR000953">
    <property type="entry name" value="Chromo/chromo_shadow_dom"/>
</dbReference>
<dbReference type="InterPro" id="IPR016197">
    <property type="entry name" value="Chromo-like_dom_sf"/>
</dbReference>
<dbReference type="InterPro" id="IPR023780">
    <property type="entry name" value="Chromo_domain"/>
</dbReference>
<evidence type="ECO:0000256" key="1">
    <source>
        <dbReference type="ARBA" id="ARBA00004123"/>
    </source>
</evidence>
<dbReference type="SUPFAM" id="SSF54160">
    <property type="entry name" value="Chromo domain-like"/>
    <property type="match status" value="1"/>
</dbReference>
<keyword evidence="6" id="KW-1185">Reference proteome</keyword>
<protein>
    <recommendedName>
        <fullName evidence="4">Chromo domain-containing protein</fullName>
    </recommendedName>
</protein>
<feature type="region of interest" description="Disordered" evidence="3">
    <location>
        <begin position="1"/>
        <end position="20"/>
    </location>
</feature>
<evidence type="ECO:0000259" key="4">
    <source>
        <dbReference type="PROSITE" id="PS50013"/>
    </source>
</evidence>
<dbReference type="SMART" id="SM00298">
    <property type="entry name" value="CHROMO"/>
    <property type="match status" value="1"/>
</dbReference>
<feature type="compositionally biased region" description="Basic and acidic residues" evidence="3">
    <location>
        <begin position="64"/>
        <end position="74"/>
    </location>
</feature>
<evidence type="ECO:0000313" key="5">
    <source>
        <dbReference type="EMBL" id="KAG0655102.1"/>
    </source>
</evidence>
<comment type="subcellular location">
    <subcellularLocation>
        <location evidence="1">Nucleus</location>
    </subcellularLocation>
</comment>
<dbReference type="CDD" id="cd00024">
    <property type="entry name" value="CD_CSD"/>
    <property type="match status" value="1"/>
</dbReference>
<dbReference type="EMBL" id="PUHQ01000129">
    <property type="protein sequence ID" value="KAG0655102.1"/>
    <property type="molecule type" value="Genomic_DNA"/>
</dbReference>
<dbReference type="PROSITE" id="PS50013">
    <property type="entry name" value="CHROMO_2"/>
    <property type="match status" value="1"/>
</dbReference>
<feature type="non-terminal residue" evidence="5">
    <location>
        <position position="86"/>
    </location>
</feature>
<evidence type="ECO:0000256" key="2">
    <source>
        <dbReference type="ARBA" id="ARBA00023242"/>
    </source>
</evidence>
<dbReference type="Proteomes" id="UP000777482">
    <property type="component" value="Unassembled WGS sequence"/>
</dbReference>
<dbReference type="GO" id="GO:0005634">
    <property type="term" value="C:nucleus"/>
    <property type="evidence" value="ECO:0007669"/>
    <property type="project" value="UniProtKB-SubCell"/>
</dbReference>
<feature type="region of interest" description="Disordered" evidence="3">
    <location>
        <begin position="64"/>
        <end position="86"/>
    </location>
</feature>
<gene>
    <name evidence="5" type="ORF">C6P46_001147</name>
</gene>
<dbReference type="PANTHER" id="PTHR22812">
    <property type="entry name" value="CHROMOBOX PROTEIN"/>
    <property type="match status" value="1"/>
</dbReference>
<dbReference type="AlphaFoldDB" id="A0A9P6VVL9"/>
<dbReference type="OrthoDB" id="2713066at2759"/>
<comment type="caution">
    <text evidence="5">The sequence shown here is derived from an EMBL/GenBank/DDBJ whole genome shotgun (WGS) entry which is preliminary data.</text>
</comment>
<name>A0A9P6VVL9_RHOMI</name>
<dbReference type="Pfam" id="PF00385">
    <property type="entry name" value="Chromo"/>
    <property type="match status" value="1"/>
</dbReference>
<proteinExistence type="predicted"/>
<accession>A0A9P6VVL9</accession>
<organism evidence="5 6">
    <name type="scientific">Rhodotorula mucilaginosa</name>
    <name type="common">Yeast</name>
    <name type="synonym">Rhodotorula rubra</name>
    <dbReference type="NCBI Taxonomy" id="5537"/>
    <lineage>
        <taxon>Eukaryota</taxon>
        <taxon>Fungi</taxon>
        <taxon>Dikarya</taxon>
        <taxon>Basidiomycota</taxon>
        <taxon>Pucciniomycotina</taxon>
        <taxon>Microbotryomycetes</taxon>
        <taxon>Sporidiobolales</taxon>
        <taxon>Sporidiobolaceae</taxon>
        <taxon>Rhodotorula</taxon>
    </lineage>
</organism>
<sequence>MSKAFSNPPPVVSPTDSPEAQWEVEKIVADKMLRGRVKYKVRWLGYSAASDEWIDAEELRQDAPDVVADYEKAKSARRRDRPVGQQ</sequence>
<dbReference type="InterPro" id="IPR051219">
    <property type="entry name" value="Heterochromatin_chromo-domain"/>
</dbReference>
<dbReference type="GO" id="GO:0006338">
    <property type="term" value="P:chromatin remodeling"/>
    <property type="evidence" value="ECO:0007669"/>
    <property type="project" value="UniProtKB-ARBA"/>
</dbReference>
<evidence type="ECO:0000313" key="6">
    <source>
        <dbReference type="Proteomes" id="UP000777482"/>
    </source>
</evidence>